<evidence type="ECO:0000313" key="1">
    <source>
        <dbReference type="EMBL" id="EYC00859.1"/>
    </source>
</evidence>
<name>A0A016TCZ3_9BILA</name>
<reference evidence="2" key="1">
    <citation type="journal article" date="2015" name="Nat. Genet.">
        <title>The genome and transcriptome of the zoonotic hookworm Ancylostoma ceylanicum identify infection-specific gene families.</title>
        <authorList>
            <person name="Schwarz E.M."/>
            <person name="Hu Y."/>
            <person name="Antoshechkin I."/>
            <person name="Miller M.M."/>
            <person name="Sternberg P.W."/>
            <person name="Aroian R.V."/>
        </authorList>
    </citation>
    <scope>NUCLEOTIDE SEQUENCE</scope>
    <source>
        <strain evidence="2">HY135</strain>
    </source>
</reference>
<evidence type="ECO:0000313" key="2">
    <source>
        <dbReference type="Proteomes" id="UP000024635"/>
    </source>
</evidence>
<gene>
    <name evidence="1" type="primary">Acey_s0112.g303</name>
    <name evidence="1" type="ORF">Y032_0112g303</name>
</gene>
<dbReference type="AlphaFoldDB" id="A0A016TCZ3"/>
<organism evidence="1 2">
    <name type="scientific">Ancylostoma ceylanicum</name>
    <dbReference type="NCBI Taxonomy" id="53326"/>
    <lineage>
        <taxon>Eukaryota</taxon>
        <taxon>Metazoa</taxon>
        <taxon>Ecdysozoa</taxon>
        <taxon>Nematoda</taxon>
        <taxon>Chromadorea</taxon>
        <taxon>Rhabditida</taxon>
        <taxon>Rhabditina</taxon>
        <taxon>Rhabditomorpha</taxon>
        <taxon>Strongyloidea</taxon>
        <taxon>Ancylostomatidae</taxon>
        <taxon>Ancylostomatinae</taxon>
        <taxon>Ancylostoma</taxon>
    </lineage>
</organism>
<dbReference type="Proteomes" id="UP000024635">
    <property type="component" value="Unassembled WGS sequence"/>
</dbReference>
<comment type="caution">
    <text evidence="1">The sequence shown here is derived from an EMBL/GenBank/DDBJ whole genome shotgun (WGS) entry which is preliminary data.</text>
</comment>
<sequence length="95" mass="10717">MNGSRHVTSKVGRLLCIRSSFAQFCIFSRNLLEDRIKFANCISFGYFSETSIRLVSSHSCTTSFHHKLWSLHQFFAGNSVTFMFLSGSTRPNDGG</sequence>
<keyword evidence="2" id="KW-1185">Reference proteome</keyword>
<protein>
    <submittedName>
        <fullName evidence="1">Uncharacterized protein</fullName>
    </submittedName>
</protein>
<accession>A0A016TCZ3</accession>
<dbReference type="EMBL" id="JARK01001448">
    <property type="protein sequence ID" value="EYC00859.1"/>
    <property type="molecule type" value="Genomic_DNA"/>
</dbReference>
<proteinExistence type="predicted"/>